<name>A0AAV6KB29_9ERIC</name>
<evidence type="ECO:0000313" key="2">
    <source>
        <dbReference type="EMBL" id="KAG5549564.1"/>
    </source>
</evidence>
<comment type="caution">
    <text evidence="2">The sequence shown here is derived from an EMBL/GenBank/DDBJ whole genome shotgun (WGS) entry which is preliminary data.</text>
</comment>
<feature type="compositionally biased region" description="Acidic residues" evidence="1">
    <location>
        <begin position="74"/>
        <end position="83"/>
    </location>
</feature>
<protein>
    <submittedName>
        <fullName evidence="2">Uncharacterized protein</fullName>
    </submittedName>
</protein>
<dbReference type="EMBL" id="JACTNZ010000005">
    <property type="protein sequence ID" value="KAG5549564.1"/>
    <property type="molecule type" value="Genomic_DNA"/>
</dbReference>
<dbReference type="Proteomes" id="UP000823749">
    <property type="component" value="Chromosome 5"/>
</dbReference>
<reference evidence="2" key="1">
    <citation type="submission" date="2020-08" db="EMBL/GenBank/DDBJ databases">
        <title>Plant Genome Project.</title>
        <authorList>
            <person name="Zhang R.-G."/>
        </authorList>
    </citation>
    <scope>NUCLEOTIDE SEQUENCE</scope>
    <source>
        <strain evidence="2">WSP0</strain>
        <tissue evidence="2">Leaf</tissue>
    </source>
</reference>
<gene>
    <name evidence="2" type="ORF">RHGRI_014778</name>
</gene>
<organism evidence="2 3">
    <name type="scientific">Rhododendron griersonianum</name>
    <dbReference type="NCBI Taxonomy" id="479676"/>
    <lineage>
        <taxon>Eukaryota</taxon>
        <taxon>Viridiplantae</taxon>
        <taxon>Streptophyta</taxon>
        <taxon>Embryophyta</taxon>
        <taxon>Tracheophyta</taxon>
        <taxon>Spermatophyta</taxon>
        <taxon>Magnoliopsida</taxon>
        <taxon>eudicotyledons</taxon>
        <taxon>Gunneridae</taxon>
        <taxon>Pentapetalae</taxon>
        <taxon>asterids</taxon>
        <taxon>Ericales</taxon>
        <taxon>Ericaceae</taxon>
        <taxon>Ericoideae</taxon>
        <taxon>Rhodoreae</taxon>
        <taxon>Rhododendron</taxon>
    </lineage>
</organism>
<keyword evidence="3" id="KW-1185">Reference proteome</keyword>
<feature type="compositionally biased region" description="Basic residues" evidence="1">
    <location>
        <begin position="13"/>
        <end position="24"/>
    </location>
</feature>
<feature type="region of interest" description="Disordered" evidence="1">
    <location>
        <begin position="1"/>
        <end position="90"/>
    </location>
</feature>
<accession>A0AAV6KB29</accession>
<dbReference type="AlphaFoldDB" id="A0AAV6KB29"/>
<evidence type="ECO:0000313" key="3">
    <source>
        <dbReference type="Proteomes" id="UP000823749"/>
    </source>
</evidence>
<evidence type="ECO:0000256" key="1">
    <source>
        <dbReference type="SAM" id="MobiDB-lite"/>
    </source>
</evidence>
<sequence length="311" mass="36104">MIQNPPKSLERPKRFKMRARKKPRQQQEGIKTRSETTKKRKEKELEEEEEEEEEEKETKVKPKRTTKKQKKQEEEEEKEEEDIKEVKEEEVKPKRLQYRSNLYSIVSLLHDVKFNKIQSEQIQKSPFANMLFAITEVDEQMVKKSDPILVKLIETYERGQAKFLLAGKDIVLTDLEVGVLFGITSGPVKIHIATHGRSPETEFANRVFAGASTMHLPTMRVTIENILKPPVKKKQKQKQKKKQKEVSEIEAAKDLARLLTLYTIGTLFFPTTTIHTIGLSWFMTLRMGNGGITTPSDQLEEMLMHTLQMLV</sequence>
<proteinExistence type="predicted"/>
<feature type="compositionally biased region" description="Acidic residues" evidence="1">
    <location>
        <begin position="45"/>
        <end position="55"/>
    </location>
</feature>
<feature type="compositionally biased region" description="Basic residues" evidence="1">
    <location>
        <begin position="61"/>
        <end position="70"/>
    </location>
</feature>